<evidence type="ECO:0000256" key="1">
    <source>
        <dbReference type="SAM" id="MobiDB-lite"/>
    </source>
</evidence>
<dbReference type="PANTHER" id="PTHR13230:SF5">
    <property type="entry name" value="GENERAL TRANSCRIPTION FACTOR 3C POLYPEPTIDE 5"/>
    <property type="match status" value="1"/>
</dbReference>
<feature type="domain" description="Transcription factor IIIC subunit 5 HTH" evidence="2">
    <location>
        <begin position="8"/>
        <end position="47"/>
    </location>
</feature>
<protein>
    <submittedName>
        <fullName evidence="3">8575_t:CDS:1</fullName>
    </submittedName>
</protein>
<organism evidence="3 4">
    <name type="scientific">Acaulospora morrowiae</name>
    <dbReference type="NCBI Taxonomy" id="94023"/>
    <lineage>
        <taxon>Eukaryota</taxon>
        <taxon>Fungi</taxon>
        <taxon>Fungi incertae sedis</taxon>
        <taxon>Mucoromycota</taxon>
        <taxon>Glomeromycotina</taxon>
        <taxon>Glomeromycetes</taxon>
        <taxon>Diversisporales</taxon>
        <taxon>Acaulosporaceae</taxon>
        <taxon>Acaulospora</taxon>
    </lineage>
</organism>
<dbReference type="GO" id="GO:0006384">
    <property type="term" value="P:transcription initiation at RNA polymerase III promoter"/>
    <property type="evidence" value="ECO:0007669"/>
    <property type="project" value="InterPro"/>
</dbReference>
<evidence type="ECO:0000313" key="4">
    <source>
        <dbReference type="Proteomes" id="UP000789342"/>
    </source>
</evidence>
<comment type="caution">
    <text evidence="3">The sequence shown here is derived from an EMBL/GenBank/DDBJ whole genome shotgun (WGS) entry which is preliminary data.</text>
</comment>
<name>A0A9N9C7N3_9GLOM</name>
<dbReference type="Proteomes" id="UP000789342">
    <property type="component" value="Unassembled WGS sequence"/>
</dbReference>
<dbReference type="InterPro" id="IPR040454">
    <property type="entry name" value="TF_IIIC_Tfc1/Sfc1"/>
</dbReference>
<sequence>MSLTDARLLPLVSYWMLNGPWRDCWIRYGYDPRKNKEARFYQLLDIRNTRRPTRLDRAKRLLRVQGESATDLCGIPHVSDNNNMADSVPRNTHIFDGRTTKRDIAVFQMCDITDPLLKSLIESPDAVHEDCTERDGHYKQGALLKMRKVMRRKFKALIEGKTLNDEDFEDLLRDDHLGNDDDREYEELSDIEGESEEGDPLANRVAELMRNLQRAQQQSIEHEDELVQDEEGILYEPEDLNDYEDIFGDSDSDYNDDDLDDIQ</sequence>
<feature type="region of interest" description="Disordered" evidence="1">
    <location>
        <begin position="215"/>
        <end position="263"/>
    </location>
</feature>
<dbReference type="GO" id="GO:0001002">
    <property type="term" value="F:RNA polymerase III type 1 promoter sequence-specific DNA binding"/>
    <property type="evidence" value="ECO:0007669"/>
    <property type="project" value="TreeGrafter"/>
</dbReference>
<dbReference type="GO" id="GO:0000127">
    <property type="term" value="C:transcription factor TFIIIC complex"/>
    <property type="evidence" value="ECO:0007669"/>
    <property type="project" value="InterPro"/>
</dbReference>
<dbReference type="PANTHER" id="PTHR13230">
    <property type="entry name" value="GENERAL TRANSCRIPTION FACTOR IIIC, POLYPEPTIDE 5"/>
    <property type="match status" value="1"/>
</dbReference>
<evidence type="ECO:0000313" key="3">
    <source>
        <dbReference type="EMBL" id="CAG8594162.1"/>
    </source>
</evidence>
<dbReference type="Pfam" id="PF09734">
    <property type="entry name" value="Tau95"/>
    <property type="match status" value="1"/>
</dbReference>
<keyword evidence="4" id="KW-1185">Reference proteome</keyword>
<dbReference type="AlphaFoldDB" id="A0A9N9C7N3"/>
<gene>
    <name evidence="3" type="ORF">AMORRO_LOCUS7483</name>
</gene>
<reference evidence="3" key="1">
    <citation type="submission" date="2021-06" db="EMBL/GenBank/DDBJ databases">
        <authorList>
            <person name="Kallberg Y."/>
            <person name="Tangrot J."/>
            <person name="Rosling A."/>
        </authorList>
    </citation>
    <scope>NUCLEOTIDE SEQUENCE</scope>
    <source>
        <strain evidence="3">CL551</strain>
    </source>
</reference>
<evidence type="ECO:0000259" key="2">
    <source>
        <dbReference type="Pfam" id="PF09734"/>
    </source>
</evidence>
<feature type="compositionally biased region" description="Acidic residues" evidence="1">
    <location>
        <begin position="222"/>
        <end position="263"/>
    </location>
</feature>
<dbReference type="EMBL" id="CAJVPV010005643">
    <property type="protein sequence ID" value="CAG8594162.1"/>
    <property type="molecule type" value="Genomic_DNA"/>
</dbReference>
<dbReference type="GO" id="GO:0001003">
    <property type="term" value="F:RNA polymerase III type 2 promoter sequence-specific DNA binding"/>
    <property type="evidence" value="ECO:0007669"/>
    <property type="project" value="TreeGrafter"/>
</dbReference>
<dbReference type="InterPro" id="IPR019136">
    <property type="entry name" value="TF_IIIC_su-5_HTH"/>
</dbReference>
<accession>A0A9N9C7N3</accession>
<proteinExistence type="predicted"/>
<dbReference type="OrthoDB" id="2349467at2759"/>